<dbReference type="Pfam" id="PF01040">
    <property type="entry name" value="UbiA"/>
    <property type="match status" value="1"/>
</dbReference>
<gene>
    <name evidence="6" type="ORF">HYG87_03680</name>
</gene>
<evidence type="ECO:0000256" key="3">
    <source>
        <dbReference type="ARBA" id="ARBA00022989"/>
    </source>
</evidence>
<keyword evidence="3 5" id="KW-1133">Transmembrane helix</keyword>
<dbReference type="Gene3D" id="1.20.120.1780">
    <property type="entry name" value="UbiA prenyltransferase"/>
    <property type="match status" value="1"/>
</dbReference>
<evidence type="ECO:0000256" key="1">
    <source>
        <dbReference type="ARBA" id="ARBA00004651"/>
    </source>
</evidence>
<evidence type="ECO:0000256" key="5">
    <source>
        <dbReference type="SAM" id="Phobius"/>
    </source>
</evidence>
<protein>
    <submittedName>
        <fullName evidence="6">UbiA family prenyltransferase</fullName>
    </submittedName>
</protein>
<proteinExistence type="predicted"/>
<sequence>MPVSIRPVFQSLLRYLFIIKNLFLYGGFIPALWGPSLLLTVSISTDLPHDIIIILVSFLLPLIIYSYDYYADIDKDLKTNPERANLDKKLNYNLIIGYVCFLIGLVIYIFNYMIILFVLSLFAMGILYASVFKRITLKIPAFKNFYLSFIWSLWGTFLLVMYNYAGINRRLIMIFLFIYAKVLLNTIFFDIKDAKSDKKEGLKTLPAVLGIFKTVTYLHILNLLTAFILILGVVLDILPPYCLLLTIFYLYVFYYLEIIKSKSQTLSKKSMLADLEAIFYPFLLFFFRWIWNK</sequence>
<dbReference type="GeneID" id="64819835"/>
<feature type="transmembrane region" description="Helical" evidence="5">
    <location>
        <begin position="271"/>
        <end position="291"/>
    </location>
</feature>
<feature type="transmembrane region" description="Helical" evidence="5">
    <location>
        <begin position="171"/>
        <end position="189"/>
    </location>
</feature>
<name>A0A8T8K746_9EURY</name>
<evidence type="ECO:0000313" key="6">
    <source>
        <dbReference type="EMBL" id="QUH22933.1"/>
    </source>
</evidence>
<feature type="transmembrane region" description="Helical" evidence="5">
    <location>
        <begin position="210"/>
        <end position="232"/>
    </location>
</feature>
<feature type="transmembrane region" description="Helical" evidence="5">
    <location>
        <begin position="114"/>
        <end position="132"/>
    </location>
</feature>
<dbReference type="GO" id="GO:0016765">
    <property type="term" value="F:transferase activity, transferring alkyl or aryl (other than methyl) groups"/>
    <property type="evidence" value="ECO:0007669"/>
    <property type="project" value="InterPro"/>
</dbReference>
<feature type="transmembrane region" description="Helical" evidence="5">
    <location>
        <begin position="51"/>
        <end position="70"/>
    </location>
</feature>
<organism evidence="6 7">
    <name type="scientific">Methanobacterium alkalithermotolerans</name>
    <dbReference type="NCBI Taxonomy" id="2731220"/>
    <lineage>
        <taxon>Archaea</taxon>
        <taxon>Methanobacteriati</taxon>
        <taxon>Methanobacteriota</taxon>
        <taxon>Methanomada group</taxon>
        <taxon>Methanobacteria</taxon>
        <taxon>Methanobacteriales</taxon>
        <taxon>Methanobacteriaceae</taxon>
        <taxon>Methanobacterium</taxon>
    </lineage>
</organism>
<keyword evidence="4 5" id="KW-0472">Membrane</keyword>
<dbReference type="KEGG" id="meme:HYG87_03680"/>
<dbReference type="GO" id="GO:0005886">
    <property type="term" value="C:plasma membrane"/>
    <property type="evidence" value="ECO:0007669"/>
    <property type="project" value="UniProtKB-SubCell"/>
</dbReference>
<keyword evidence="2 5" id="KW-0812">Transmembrane</keyword>
<feature type="transmembrane region" description="Helical" evidence="5">
    <location>
        <begin position="144"/>
        <end position="165"/>
    </location>
</feature>
<evidence type="ECO:0000256" key="4">
    <source>
        <dbReference type="ARBA" id="ARBA00023136"/>
    </source>
</evidence>
<feature type="transmembrane region" description="Helical" evidence="5">
    <location>
        <begin position="238"/>
        <end position="259"/>
    </location>
</feature>
<comment type="subcellular location">
    <subcellularLocation>
        <location evidence="1">Cell membrane</location>
        <topology evidence="1">Multi-pass membrane protein</topology>
    </subcellularLocation>
</comment>
<dbReference type="OrthoDB" id="293340at2157"/>
<evidence type="ECO:0000313" key="7">
    <source>
        <dbReference type="Proteomes" id="UP000681041"/>
    </source>
</evidence>
<feature type="transmembrane region" description="Helical" evidence="5">
    <location>
        <begin position="90"/>
        <end position="108"/>
    </location>
</feature>
<accession>A0A8T8K746</accession>
<dbReference type="RefSeq" id="WP_211533879.1">
    <property type="nucleotide sequence ID" value="NZ_CP058560.1"/>
</dbReference>
<dbReference type="EMBL" id="CP058560">
    <property type="protein sequence ID" value="QUH22933.1"/>
    <property type="molecule type" value="Genomic_DNA"/>
</dbReference>
<feature type="transmembrane region" description="Helical" evidence="5">
    <location>
        <begin position="12"/>
        <end position="31"/>
    </location>
</feature>
<reference evidence="6" key="1">
    <citation type="submission" date="2020-07" db="EMBL/GenBank/DDBJ databases">
        <title>Methanobacterium. sp. MethCan genome.</title>
        <authorList>
            <person name="Postec A."/>
            <person name="Quemeneur M."/>
        </authorList>
    </citation>
    <scope>NUCLEOTIDE SEQUENCE</scope>
    <source>
        <strain evidence="6">MethCAN</strain>
    </source>
</reference>
<dbReference type="InterPro" id="IPR000537">
    <property type="entry name" value="UbiA_prenyltransferase"/>
</dbReference>
<dbReference type="AlphaFoldDB" id="A0A8T8K746"/>
<keyword evidence="7" id="KW-1185">Reference proteome</keyword>
<dbReference type="Proteomes" id="UP000681041">
    <property type="component" value="Chromosome"/>
</dbReference>
<evidence type="ECO:0000256" key="2">
    <source>
        <dbReference type="ARBA" id="ARBA00022692"/>
    </source>
</evidence>